<dbReference type="AlphaFoldDB" id="A0A6C0KFS1"/>
<name>A0A6C0KFS1_9ZZZZ</name>
<sequence>MSIPNPYSDCYCSCKLNANTLKWTCKMFESVKDAENYGLHEKYKATKLLVLPCFYKKIEYEQILKRTVEPGLYFGEVIFINL</sequence>
<evidence type="ECO:0000313" key="1">
    <source>
        <dbReference type="EMBL" id="QHU16041.1"/>
    </source>
</evidence>
<protein>
    <submittedName>
        <fullName evidence="1">Uncharacterized protein</fullName>
    </submittedName>
</protein>
<reference evidence="1" key="1">
    <citation type="journal article" date="2020" name="Nature">
        <title>Giant virus diversity and host interactions through global metagenomics.</title>
        <authorList>
            <person name="Schulz F."/>
            <person name="Roux S."/>
            <person name="Paez-Espino D."/>
            <person name="Jungbluth S."/>
            <person name="Walsh D.A."/>
            <person name="Denef V.J."/>
            <person name="McMahon K.D."/>
            <person name="Konstantinidis K.T."/>
            <person name="Eloe-Fadrosh E.A."/>
            <person name="Kyrpides N.C."/>
            <person name="Woyke T."/>
        </authorList>
    </citation>
    <scope>NUCLEOTIDE SEQUENCE</scope>
    <source>
        <strain evidence="1">GVMAG-S-3300010158-109</strain>
    </source>
</reference>
<dbReference type="EMBL" id="MN740874">
    <property type="protein sequence ID" value="QHU16041.1"/>
    <property type="molecule type" value="Genomic_DNA"/>
</dbReference>
<organism evidence="1">
    <name type="scientific">viral metagenome</name>
    <dbReference type="NCBI Taxonomy" id="1070528"/>
    <lineage>
        <taxon>unclassified sequences</taxon>
        <taxon>metagenomes</taxon>
        <taxon>organismal metagenomes</taxon>
    </lineage>
</organism>
<proteinExistence type="predicted"/>
<accession>A0A6C0KFS1</accession>